<dbReference type="InterPro" id="IPR001128">
    <property type="entry name" value="Cyt_P450"/>
</dbReference>
<sequence>MTLSLPDTRIRVTDIPHLDTPEPFVRRLPDEPDGFDRIELPSGHTAVCLSSYHDVRTLLLDSTSSRELCNVDGGPSFMPTNWAPEVLINLDAPVHGVVRRFVSHEFSARALSAWEPTVARFAAAAFDRLAAAADPDLVRDVFRVVPAQTALALLGVPLEHAAWMNERGRIVQYADRDDIAGIETAWIELWSWVGRLLADDSLHDDTGLLAVYKRRAAEPEFAAVDTGLLQGTVMGIVLGGDNNIATMLAKTAYAALAHPPLYRRVAADPVRYVPRLVDEILRLMPLGTPGAFPRMLTNPLVTAAGALPAGSIVYPWVTAANRDPEVFPDPLVIDLERPARQHLQYGYGMHRCMGSALSQMELIAVLTELFRRCPDAELAVDPAAVPWDFGIGLRRPAALPIRPR</sequence>
<evidence type="ECO:0000256" key="1">
    <source>
        <dbReference type="ARBA" id="ARBA00001971"/>
    </source>
</evidence>
<dbReference type="Gene3D" id="1.10.630.10">
    <property type="entry name" value="Cytochrome P450"/>
    <property type="match status" value="1"/>
</dbReference>
<dbReference type="GO" id="GO:0016705">
    <property type="term" value="F:oxidoreductase activity, acting on paired donors, with incorporation or reduction of molecular oxygen"/>
    <property type="evidence" value="ECO:0007669"/>
    <property type="project" value="InterPro"/>
</dbReference>
<dbReference type="RefSeq" id="WP_039818660.1">
    <property type="nucleotide sequence ID" value="NZ_UGRY01000006.1"/>
</dbReference>
<organism evidence="8 9">
    <name type="scientific">Nocardia otitidiscaviarum</name>
    <dbReference type="NCBI Taxonomy" id="1823"/>
    <lineage>
        <taxon>Bacteria</taxon>
        <taxon>Bacillati</taxon>
        <taxon>Actinomycetota</taxon>
        <taxon>Actinomycetes</taxon>
        <taxon>Mycobacteriales</taxon>
        <taxon>Nocardiaceae</taxon>
        <taxon>Nocardia</taxon>
    </lineage>
</organism>
<dbReference type="PANTHER" id="PTHR46696">
    <property type="entry name" value="P450, PUTATIVE (EUROFUNG)-RELATED"/>
    <property type="match status" value="1"/>
</dbReference>
<protein>
    <submittedName>
        <fullName evidence="8">Cytochrome P450 105A3</fullName>
        <ecNumber evidence="8">1.14.-.-</ecNumber>
    </submittedName>
</protein>
<keyword evidence="7" id="KW-0503">Monooxygenase</keyword>
<gene>
    <name evidence="8" type="ORF">NCTC1934_06244</name>
</gene>
<reference evidence="8 9" key="1">
    <citation type="submission" date="2018-06" db="EMBL/GenBank/DDBJ databases">
        <authorList>
            <consortium name="Pathogen Informatics"/>
            <person name="Doyle S."/>
        </authorList>
    </citation>
    <scope>NUCLEOTIDE SEQUENCE [LARGE SCALE GENOMIC DNA]</scope>
    <source>
        <strain evidence="8 9">NCTC1934</strain>
    </source>
</reference>
<dbReference type="GO" id="GO:0005506">
    <property type="term" value="F:iron ion binding"/>
    <property type="evidence" value="ECO:0007669"/>
    <property type="project" value="InterPro"/>
</dbReference>
<keyword evidence="5 8" id="KW-0560">Oxidoreductase</keyword>
<dbReference type="InterPro" id="IPR002397">
    <property type="entry name" value="Cyt_P450_B"/>
</dbReference>
<dbReference type="PANTHER" id="PTHR46696:SF5">
    <property type="entry name" value="CYTOCHROME P450 BJ-1"/>
    <property type="match status" value="1"/>
</dbReference>
<proteinExistence type="inferred from homology"/>
<dbReference type="EC" id="1.14.-.-" evidence="8"/>
<keyword evidence="9" id="KW-1185">Reference proteome</keyword>
<dbReference type="EMBL" id="UGRY01000006">
    <property type="protein sequence ID" value="SUD48900.1"/>
    <property type="molecule type" value="Genomic_DNA"/>
</dbReference>
<evidence type="ECO:0000313" key="9">
    <source>
        <dbReference type="Proteomes" id="UP000255467"/>
    </source>
</evidence>
<dbReference type="OrthoDB" id="3664945at2"/>
<name>A0A379JKC6_9NOCA</name>
<dbReference type="SUPFAM" id="SSF48264">
    <property type="entry name" value="Cytochrome P450"/>
    <property type="match status" value="1"/>
</dbReference>
<keyword evidence="3" id="KW-0349">Heme</keyword>
<evidence type="ECO:0000256" key="5">
    <source>
        <dbReference type="ARBA" id="ARBA00023002"/>
    </source>
</evidence>
<keyword evidence="6" id="KW-0408">Iron</keyword>
<evidence type="ECO:0000313" key="8">
    <source>
        <dbReference type="EMBL" id="SUD48900.1"/>
    </source>
</evidence>
<evidence type="ECO:0000256" key="3">
    <source>
        <dbReference type="ARBA" id="ARBA00022617"/>
    </source>
</evidence>
<comment type="similarity">
    <text evidence="2">Belongs to the cytochrome P450 family.</text>
</comment>
<dbReference type="Pfam" id="PF00067">
    <property type="entry name" value="p450"/>
    <property type="match status" value="1"/>
</dbReference>
<dbReference type="STRING" id="1406858.GCA_000710895_00816"/>
<comment type="cofactor">
    <cofactor evidence="1">
        <name>heme</name>
        <dbReference type="ChEBI" id="CHEBI:30413"/>
    </cofactor>
</comment>
<evidence type="ECO:0000256" key="7">
    <source>
        <dbReference type="ARBA" id="ARBA00023033"/>
    </source>
</evidence>
<dbReference type="PRINTS" id="PR00359">
    <property type="entry name" value="BP450"/>
</dbReference>
<dbReference type="GO" id="GO:0020037">
    <property type="term" value="F:heme binding"/>
    <property type="evidence" value="ECO:0007669"/>
    <property type="project" value="InterPro"/>
</dbReference>
<dbReference type="GO" id="GO:0004497">
    <property type="term" value="F:monooxygenase activity"/>
    <property type="evidence" value="ECO:0007669"/>
    <property type="project" value="UniProtKB-KW"/>
</dbReference>
<evidence type="ECO:0000256" key="6">
    <source>
        <dbReference type="ARBA" id="ARBA00023004"/>
    </source>
</evidence>
<accession>A0A379JKC6</accession>
<dbReference type="Proteomes" id="UP000255467">
    <property type="component" value="Unassembled WGS sequence"/>
</dbReference>
<keyword evidence="4" id="KW-0479">Metal-binding</keyword>
<dbReference type="AlphaFoldDB" id="A0A379JKC6"/>
<evidence type="ECO:0000256" key="4">
    <source>
        <dbReference type="ARBA" id="ARBA00022723"/>
    </source>
</evidence>
<evidence type="ECO:0000256" key="2">
    <source>
        <dbReference type="ARBA" id="ARBA00010617"/>
    </source>
</evidence>
<dbReference type="InterPro" id="IPR036396">
    <property type="entry name" value="Cyt_P450_sf"/>
</dbReference>